<reference evidence="3" key="1">
    <citation type="journal article" date="2019" name="Int. J. Syst. Evol. Microbiol.">
        <title>The Global Catalogue of Microorganisms (GCM) 10K type strain sequencing project: providing services to taxonomists for standard genome sequencing and annotation.</title>
        <authorList>
            <consortium name="The Broad Institute Genomics Platform"/>
            <consortium name="The Broad Institute Genome Sequencing Center for Infectious Disease"/>
            <person name="Wu L."/>
            <person name="Ma J."/>
        </authorList>
    </citation>
    <scope>NUCLEOTIDE SEQUENCE [LARGE SCALE GENOMIC DNA]</scope>
    <source>
        <strain evidence="3">JCM 17441</strain>
    </source>
</reference>
<organism evidence="2 3">
    <name type="scientific">Dactylosporangium darangshiense</name>
    <dbReference type="NCBI Taxonomy" id="579108"/>
    <lineage>
        <taxon>Bacteria</taxon>
        <taxon>Bacillati</taxon>
        <taxon>Actinomycetota</taxon>
        <taxon>Actinomycetes</taxon>
        <taxon>Micromonosporales</taxon>
        <taxon>Micromonosporaceae</taxon>
        <taxon>Dactylosporangium</taxon>
    </lineage>
</organism>
<keyword evidence="3" id="KW-1185">Reference proteome</keyword>
<name>A0ABP8DMR8_9ACTN</name>
<dbReference type="Proteomes" id="UP001500620">
    <property type="component" value="Unassembled WGS sequence"/>
</dbReference>
<accession>A0ABP8DMR8</accession>
<evidence type="ECO:0000256" key="1">
    <source>
        <dbReference type="SAM" id="MobiDB-lite"/>
    </source>
</evidence>
<evidence type="ECO:0000313" key="2">
    <source>
        <dbReference type="EMBL" id="GAA4259764.1"/>
    </source>
</evidence>
<evidence type="ECO:0000313" key="3">
    <source>
        <dbReference type="Proteomes" id="UP001500620"/>
    </source>
</evidence>
<protein>
    <recommendedName>
        <fullName evidence="4">Transposase</fullName>
    </recommendedName>
</protein>
<dbReference type="EMBL" id="BAABAT010000037">
    <property type="protein sequence ID" value="GAA4259764.1"/>
    <property type="molecule type" value="Genomic_DNA"/>
</dbReference>
<feature type="region of interest" description="Disordered" evidence="1">
    <location>
        <begin position="1"/>
        <end position="43"/>
    </location>
</feature>
<sequence length="72" mass="7701">MPGGNCAHHGQSRRGHNASRHVIPDSLRSKHLTTMGGSRSAAPLTARTAEAMIHRLLRSRVWVGPPVDAACP</sequence>
<evidence type="ECO:0008006" key="4">
    <source>
        <dbReference type="Google" id="ProtNLM"/>
    </source>
</evidence>
<proteinExistence type="predicted"/>
<gene>
    <name evidence="2" type="ORF">GCM10022255_085690</name>
</gene>
<comment type="caution">
    <text evidence="2">The sequence shown here is derived from an EMBL/GenBank/DDBJ whole genome shotgun (WGS) entry which is preliminary data.</text>
</comment>
<feature type="compositionally biased region" description="Basic residues" evidence="1">
    <location>
        <begin position="10"/>
        <end position="19"/>
    </location>
</feature>